<dbReference type="Proteomes" id="UP000195871">
    <property type="component" value="Unassembled WGS sequence"/>
</dbReference>
<dbReference type="EMBL" id="NHMM01000004">
    <property type="protein sequence ID" value="OUT22135.1"/>
    <property type="molecule type" value="Genomic_DNA"/>
</dbReference>
<dbReference type="PANTHER" id="PTHR12209">
    <property type="entry name" value="NON-SPECIFIC SERINE/THREONINE PROTEIN KINASE"/>
    <property type="match status" value="1"/>
</dbReference>
<dbReference type="Pfam" id="PF06293">
    <property type="entry name" value="Kdo"/>
    <property type="match status" value="1"/>
</dbReference>
<dbReference type="GO" id="GO:0004674">
    <property type="term" value="F:protein serine/threonine kinase activity"/>
    <property type="evidence" value="ECO:0007669"/>
    <property type="project" value="UniProtKB-KW"/>
</dbReference>
<evidence type="ECO:0000256" key="8">
    <source>
        <dbReference type="ARBA" id="ARBA00022694"/>
    </source>
</evidence>
<dbReference type="SUPFAM" id="SSF56112">
    <property type="entry name" value="Protein kinase-like (PK-like)"/>
    <property type="match status" value="1"/>
</dbReference>
<dbReference type="VEuPathDB" id="FungiDB:C5L36_0E01330"/>
<dbReference type="GO" id="GO:0070525">
    <property type="term" value="P:tRNA threonylcarbamoyladenosine metabolic process"/>
    <property type="evidence" value="ECO:0007669"/>
    <property type="project" value="TreeGrafter"/>
</dbReference>
<dbReference type="InterPro" id="IPR000719">
    <property type="entry name" value="Prot_kinase_dom"/>
</dbReference>
<protein>
    <recommendedName>
        <fullName evidence="5">EKC/KEOPS complex subunit BUD32</fullName>
        <ecNumber evidence="3">2.7.11.1</ecNumber>
    </recommendedName>
    <alternativeName>
        <fullName evidence="12 13">Atypical Serine/threonine protein kinase BUD32</fullName>
    </alternativeName>
    <alternativeName>
        <fullName evidence="4">EKC/KEOPS complex subunit bud32</fullName>
    </alternativeName>
</protein>
<evidence type="ECO:0000256" key="3">
    <source>
        <dbReference type="ARBA" id="ARBA00012513"/>
    </source>
</evidence>
<dbReference type="GO" id="GO:0005524">
    <property type="term" value="F:ATP binding"/>
    <property type="evidence" value="ECO:0007669"/>
    <property type="project" value="UniProtKB-KW"/>
</dbReference>
<reference evidence="18" key="2">
    <citation type="submission" date="2017-01" db="EMBL/GenBank/DDBJ databases">
        <authorList>
            <person name="Mah S.A."/>
            <person name="Swanson W.J."/>
            <person name="Moy G.W."/>
            <person name="Vacquier V.D."/>
        </authorList>
    </citation>
    <scope>NUCLEOTIDE SEQUENCE [LARGE SCALE GENOMIC DNA]</scope>
    <source>
        <strain evidence="18">129</strain>
    </source>
</reference>
<dbReference type="EMBL" id="CP028777">
    <property type="protein sequence ID" value="AWU78071.1"/>
    <property type="molecule type" value="Genomic_DNA"/>
</dbReference>
<evidence type="ECO:0000313" key="17">
    <source>
        <dbReference type="EMBL" id="AWU78071.1"/>
    </source>
</evidence>
<dbReference type="InterPro" id="IPR011009">
    <property type="entry name" value="Kinase-like_dom_sf"/>
</dbReference>
<evidence type="ECO:0000313" key="22">
    <source>
        <dbReference type="Proteomes" id="UP000249293"/>
    </source>
</evidence>
<evidence type="ECO:0000256" key="2">
    <source>
        <dbReference type="ARBA" id="ARBA00011534"/>
    </source>
</evidence>
<sequence length="266" mass="30059">MSTELIECVKGILPGFDIRLVSQGAEALVFITDQHPYLPRDINPRGISNSNQYIIKYRPRKPYRHEVLDLQITKSRTASEARLLYKLNSLGVKAPKLIGLDAPNGIIWMEYLGFRLENGDFSSLKNWLWWLESCGEAHALGIEAKDVMRGVGESIAKLHMNDIVHGDLTSSNIVLIKEGKDGLGLSLIDFGLSSYSALIEDKAVDLYVLERALSSTHSLYSQLYNEWLLEGYSLCYDVHKKTSACVEVERRLLQVRMRGRKRSMLG</sequence>
<keyword evidence="7" id="KW-0808">Transferase</keyword>
<evidence type="ECO:0000256" key="4">
    <source>
        <dbReference type="ARBA" id="ARBA00013948"/>
    </source>
</evidence>
<dbReference type="InterPro" id="IPR008266">
    <property type="entry name" value="Tyr_kinase_AS"/>
</dbReference>
<dbReference type="Proteomes" id="UP000249293">
    <property type="component" value="Chromosome 5"/>
</dbReference>
<dbReference type="Gene3D" id="1.10.510.10">
    <property type="entry name" value="Transferase(Phosphotransferase) domain 1"/>
    <property type="match status" value="1"/>
</dbReference>
<feature type="domain" description="Protein kinase" evidence="16">
    <location>
        <begin position="15"/>
        <end position="266"/>
    </location>
</feature>
<reference evidence="17 22" key="4">
    <citation type="submission" date="2018-06" db="EMBL/GenBank/DDBJ databases">
        <title>Population genomics shows no distinction between pathogenic Candida krusei and environmental Pichia kudriavzevii: One species, four names.</title>
        <authorList>
            <person name="Douglass A.P."/>
            <person name="Offei B."/>
            <person name="Braun-Galleani S."/>
            <person name="Coughlan A.Y."/>
            <person name="Martos A."/>
            <person name="Ortiz-Merino R.A."/>
            <person name="Byrne K.P."/>
            <person name="Wolfe K.H."/>
        </authorList>
    </citation>
    <scope>NUCLEOTIDE SEQUENCE [LARGE SCALE GENOMIC DNA]</scope>
    <source>
        <strain evidence="17 22">CBS573</strain>
    </source>
</reference>
<dbReference type="NCBIfam" id="TIGR03724">
    <property type="entry name" value="arch_bud32"/>
    <property type="match status" value="1"/>
</dbReference>
<accession>A0A1V2LVZ2</accession>
<dbReference type="STRING" id="4909.A0A1V2LVZ2"/>
<organism evidence="18 20">
    <name type="scientific">Pichia kudriavzevii</name>
    <name type="common">Yeast</name>
    <name type="synonym">Issatchenkia orientalis</name>
    <dbReference type="NCBI Taxonomy" id="4909"/>
    <lineage>
        <taxon>Eukaryota</taxon>
        <taxon>Fungi</taxon>
        <taxon>Dikarya</taxon>
        <taxon>Ascomycota</taxon>
        <taxon>Saccharomycotina</taxon>
        <taxon>Pichiomycetes</taxon>
        <taxon>Pichiales</taxon>
        <taxon>Pichiaceae</taxon>
        <taxon>Pichia</taxon>
    </lineage>
</organism>
<evidence type="ECO:0000256" key="6">
    <source>
        <dbReference type="ARBA" id="ARBA00022527"/>
    </source>
</evidence>
<evidence type="ECO:0000313" key="19">
    <source>
        <dbReference type="EMBL" id="OUT22135.1"/>
    </source>
</evidence>
<dbReference type="EMBL" id="MQVM01000001">
    <property type="protein sequence ID" value="ONH77906.1"/>
    <property type="molecule type" value="Genomic_DNA"/>
</dbReference>
<proteinExistence type="inferred from homology"/>
<evidence type="ECO:0000256" key="10">
    <source>
        <dbReference type="ARBA" id="ARBA00022777"/>
    </source>
</evidence>
<dbReference type="PROSITE" id="PS50011">
    <property type="entry name" value="PROTEIN_KINASE_DOM"/>
    <property type="match status" value="1"/>
</dbReference>
<evidence type="ECO:0000313" key="21">
    <source>
        <dbReference type="Proteomes" id="UP000195871"/>
    </source>
</evidence>
<reference evidence="19 21" key="3">
    <citation type="submission" date="2017-05" db="EMBL/GenBank/DDBJ databases">
        <title>The Genome Sequence of Candida krusei Ckrusei653.</title>
        <authorList>
            <person name="Cuomo C."/>
            <person name="Forche A."/>
            <person name="Young S."/>
            <person name="Abouelleil A."/>
            <person name="Cao P."/>
            <person name="Chapman S."/>
            <person name="Cusick C."/>
            <person name="Shea T."/>
            <person name="Nusbaum C."/>
            <person name="Birren B."/>
        </authorList>
    </citation>
    <scope>NUCLEOTIDE SEQUENCE [LARGE SCALE GENOMIC DNA]</scope>
    <source>
        <strain evidence="19 21">Ckrusei653</strain>
    </source>
</reference>
<name>A0A1V2LVZ2_PICKU</name>
<comment type="subunit">
    <text evidence="2">Component of the EKC/KEOPS complex composed of at least BUD32, CGI121, GON7, KAE1 and PCC1; the whole complex dimerizes.</text>
</comment>
<dbReference type="GO" id="GO:0005634">
    <property type="term" value="C:nucleus"/>
    <property type="evidence" value="ECO:0007669"/>
    <property type="project" value="TreeGrafter"/>
</dbReference>
<evidence type="ECO:0000313" key="18">
    <source>
        <dbReference type="EMBL" id="ONH77906.1"/>
    </source>
</evidence>
<evidence type="ECO:0000256" key="9">
    <source>
        <dbReference type="ARBA" id="ARBA00022741"/>
    </source>
</evidence>
<dbReference type="OrthoDB" id="3399at2759"/>
<gene>
    <name evidence="18" type="ORF">BOH78_0244</name>
    <name evidence="17" type="ORF">C5L36_0E01330</name>
    <name evidence="19" type="ORF">CAS74_003125</name>
</gene>
<dbReference type="GO" id="GO:0000408">
    <property type="term" value="C:EKC/KEOPS complex"/>
    <property type="evidence" value="ECO:0007669"/>
    <property type="project" value="TreeGrafter"/>
</dbReference>
<keyword evidence="9" id="KW-0547">Nucleotide-binding</keyword>
<keyword evidence="11" id="KW-0067">ATP-binding</keyword>
<keyword evidence="8" id="KW-0819">tRNA processing</keyword>
<comment type="catalytic activity">
    <reaction evidence="15">
        <text>L-seryl-[protein] + ATP = O-phospho-L-seryl-[protein] + ADP + H(+)</text>
        <dbReference type="Rhea" id="RHEA:17989"/>
        <dbReference type="Rhea" id="RHEA-COMP:9863"/>
        <dbReference type="Rhea" id="RHEA-COMP:11604"/>
        <dbReference type="ChEBI" id="CHEBI:15378"/>
        <dbReference type="ChEBI" id="CHEBI:29999"/>
        <dbReference type="ChEBI" id="CHEBI:30616"/>
        <dbReference type="ChEBI" id="CHEBI:83421"/>
        <dbReference type="ChEBI" id="CHEBI:456216"/>
        <dbReference type="EC" id="2.7.11.1"/>
    </reaction>
</comment>
<reference evidence="20" key="1">
    <citation type="journal article" date="2017" name="Genome Announc.">
        <title>Genome sequences of Cyberlindnera fabianii 65, Pichia kudriavzevii 129, and Saccharomyces cerevisiae 131 isolated from fermented masau fruits in Zimbabwe.</title>
        <authorList>
            <person name="van Rijswijck I.M.H."/>
            <person name="Derks M.F.L."/>
            <person name="Abee T."/>
            <person name="de Ridder D."/>
            <person name="Smid E.J."/>
        </authorList>
    </citation>
    <scope>NUCLEOTIDE SEQUENCE [LARGE SCALE GENOMIC DNA]</scope>
    <source>
        <strain evidence="20">129</strain>
    </source>
</reference>
<dbReference type="InterPro" id="IPR022495">
    <property type="entry name" value="Bud32"/>
</dbReference>
<evidence type="ECO:0000259" key="16">
    <source>
        <dbReference type="PROSITE" id="PS50011"/>
    </source>
</evidence>
<keyword evidence="10 19" id="KW-0418">Kinase</keyword>
<dbReference type="EC" id="2.7.11.1" evidence="3"/>
<keyword evidence="22" id="KW-1185">Reference proteome</keyword>
<evidence type="ECO:0000256" key="11">
    <source>
        <dbReference type="ARBA" id="ARBA00022840"/>
    </source>
</evidence>
<evidence type="ECO:0000256" key="7">
    <source>
        <dbReference type="ARBA" id="ARBA00022679"/>
    </source>
</evidence>
<evidence type="ECO:0000256" key="14">
    <source>
        <dbReference type="ARBA" id="ARBA00047899"/>
    </source>
</evidence>
<dbReference type="PANTHER" id="PTHR12209:SF0">
    <property type="entry name" value="EKC_KEOPS COMPLEX SUBUNIT TP53RK"/>
    <property type="match status" value="1"/>
</dbReference>
<evidence type="ECO:0000256" key="13">
    <source>
        <dbReference type="ARBA" id="ARBA00033194"/>
    </source>
</evidence>
<dbReference type="Proteomes" id="UP000189274">
    <property type="component" value="Unassembled WGS sequence"/>
</dbReference>
<dbReference type="GO" id="GO:0008033">
    <property type="term" value="P:tRNA processing"/>
    <property type="evidence" value="ECO:0007669"/>
    <property type="project" value="UniProtKB-KW"/>
</dbReference>
<evidence type="ECO:0000256" key="5">
    <source>
        <dbReference type="ARBA" id="ARBA00019973"/>
    </source>
</evidence>
<dbReference type="AlphaFoldDB" id="A0A1V2LVZ2"/>
<dbReference type="Gene3D" id="3.30.200.20">
    <property type="entry name" value="Phosphorylase Kinase, domain 1"/>
    <property type="match status" value="1"/>
</dbReference>
<dbReference type="PROSITE" id="PS00109">
    <property type="entry name" value="PROTEIN_KINASE_TYR"/>
    <property type="match status" value="1"/>
</dbReference>
<comment type="catalytic activity">
    <reaction evidence="14">
        <text>L-threonyl-[protein] + ATP = O-phospho-L-threonyl-[protein] + ADP + H(+)</text>
        <dbReference type="Rhea" id="RHEA:46608"/>
        <dbReference type="Rhea" id="RHEA-COMP:11060"/>
        <dbReference type="Rhea" id="RHEA-COMP:11605"/>
        <dbReference type="ChEBI" id="CHEBI:15378"/>
        <dbReference type="ChEBI" id="CHEBI:30013"/>
        <dbReference type="ChEBI" id="CHEBI:30616"/>
        <dbReference type="ChEBI" id="CHEBI:61977"/>
        <dbReference type="ChEBI" id="CHEBI:456216"/>
        <dbReference type="EC" id="2.7.11.1"/>
    </reaction>
</comment>
<evidence type="ECO:0000256" key="12">
    <source>
        <dbReference type="ARBA" id="ARBA00030980"/>
    </source>
</evidence>
<evidence type="ECO:0000256" key="1">
    <source>
        <dbReference type="ARBA" id="ARBA00010630"/>
    </source>
</evidence>
<keyword evidence="6" id="KW-0723">Serine/threonine-protein kinase</keyword>
<dbReference type="GO" id="GO:0005829">
    <property type="term" value="C:cytosol"/>
    <property type="evidence" value="ECO:0007669"/>
    <property type="project" value="TreeGrafter"/>
</dbReference>
<comment type="similarity">
    <text evidence="1">Belongs to the protein kinase superfamily. BUD32 family.</text>
</comment>
<evidence type="ECO:0000256" key="15">
    <source>
        <dbReference type="ARBA" id="ARBA00048679"/>
    </source>
</evidence>
<evidence type="ECO:0000313" key="20">
    <source>
        <dbReference type="Proteomes" id="UP000189274"/>
    </source>
</evidence>